<dbReference type="InterPro" id="IPR037069">
    <property type="entry name" value="AcylCoA_DH/ox_N_sf"/>
</dbReference>
<keyword evidence="11" id="KW-1185">Reference proteome</keyword>
<evidence type="ECO:0000313" key="12">
    <source>
        <dbReference type="WBParaSite" id="PgR002_g106_t02"/>
    </source>
</evidence>
<proteinExistence type="inferred from homology"/>
<dbReference type="Gene3D" id="1.20.140.10">
    <property type="entry name" value="Butyryl-CoA Dehydrogenase, subunit A, domain 3"/>
    <property type="match status" value="1"/>
</dbReference>
<evidence type="ECO:0000259" key="10">
    <source>
        <dbReference type="Pfam" id="PF02771"/>
    </source>
</evidence>
<comment type="cofactor">
    <cofactor evidence="1 7">
        <name>FAD</name>
        <dbReference type="ChEBI" id="CHEBI:57692"/>
    </cofactor>
</comment>
<dbReference type="Proteomes" id="UP000887569">
    <property type="component" value="Unplaced"/>
</dbReference>
<dbReference type="FunFam" id="2.40.110.10:FF:000007">
    <property type="entry name" value="Medium-chain specific acyl-CoA dehydrogenase, mitochondrial"/>
    <property type="match status" value="1"/>
</dbReference>
<dbReference type="GO" id="GO:0005739">
    <property type="term" value="C:mitochondrion"/>
    <property type="evidence" value="ECO:0007669"/>
    <property type="project" value="TreeGrafter"/>
</dbReference>
<evidence type="ECO:0000259" key="8">
    <source>
        <dbReference type="Pfam" id="PF00441"/>
    </source>
</evidence>
<keyword evidence="5 7" id="KW-0274">FAD</keyword>
<keyword evidence="6 7" id="KW-0560">Oxidoreductase</keyword>
<name>A0A915A8N0_PARUN</name>
<evidence type="ECO:0000256" key="1">
    <source>
        <dbReference type="ARBA" id="ARBA00001974"/>
    </source>
</evidence>
<dbReference type="PANTHER" id="PTHR48083">
    <property type="entry name" value="MEDIUM-CHAIN SPECIFIC ACYL-COA DEHYDROGENASE, MITOCHONDRIAL-RELATED"/>
    <property type="match status" value="1"/>
</dbReference>
<dbReference type="AlphaFoldDB" id="A0A915A8N0"/>
<evidence type="ECO:0000256" key="3">
    <source>
        <dbReference type="ARBA" id="ARBA00019125"/>
    </source>
</evidence>
<dbReference type="FunFam" id="1.20.140.10:FF:000011">
    <property type="entry name" value="Medium-chain specific acyl-CoA dehydrogenase, mitochondrial"/>
    <property type="match status" value="1"/>
</dbReference>
<dbReference type="GO" id="GO:0050660">
    <property type="term" value="F:flavin adenine dinucleotide binding"/>
    <property type="evidence" value="ECO:0007669"/>
    <property type="project" value="InterPro"/>
</dbReference>
<dbReference type="InterPro" id="IPR009075">
    <property type="entry name" value="AcylCo_DH/oxidase_C"/>
</dbReference>
<dbReference type="SUPFAM" id="SSF56645">
    <property type="entry name" value="Acyl-CoA dehydrogenase NM domain-like"/>
    <property type="match status" value="1"/>
</dbReference>
<dbReference type="InterPro" id="IPR006091">
    <property type="entry name" value="Acyl-CoA_Oxase/DH_mid-dom"/>
</dbReference>
<dbReference type="GO" id="GO:0070991">
    <property type="term" value="F:medium-chain fatty acyl-CoA dehydrogenase activity"/>
    <property type="evidence" value="ECO:0007669"/>
    <property type="project" value="TreeGrafter"/>
</dbReference>
<dbReference type="Pfam" id="PF00441">
    <property type="entry name" value="Acyl-CoA_dh_1"/>
    <property type="match status" value="1"/>
</dbReference>
<keyword evidence="4 7" id="KW-0285">Flavoprotein</keyword>
<dbReference type="Gene3D" id="2.40.110.10">
    <property type="entry name" value="Butyryl-CoA Dehydrogenase, subunit A, domain 2"/>
    <property type="match status" value="1"/>
</dbReference>
<dbReference type="PROSITE" id="PS00072">
    <property type="entry name" value="ACYL_COA_DH_1"/>
    <property type="match status" value="1"/>
</dbReference>
<dbReference type="InterPro" id="IPR009100">
    <property type="entry name" value="AcylCoA_DH/oxidase_NM_dom_sf"/>
</dbReference>
<evidence type="ECO:0000259" key="9">
    <source>
        <dbReference type="Pfam" id="PF02770"/>
    </source>
</evidence>
<comment type="similarity">
    <text evidence="2 7">Belongs to the acyl-CoA dehydrogenase family.</text>
</comment>
<dbReference type="GO" id="GO:0051793">
    <property type="term" value="P:medium-chain fatty acid catabolic process"/>
    <property type="evidence" value="ECO:0007669"/>
    <property type="project" value="TreeGrafter"/>
</dbReference>
<dbReference type="PROSITE" id="PS00073">
    <property type="entry name" value="ACYL_COA_DH_2"/>
    <property type="match status" value="1"/>
</dbReference>
<evidence type="ECO:0000256" key="6">
    <source>
        <dbReference type="ARBA" id="ARBA00023002"/>
    </source>
</evidence>
<evidence type="ECO:0000256" key="4">
    <source>
        <dbReference type="ARBA" id="ARBA00022630"/>
    </source>
</evidence>
<dbReference type="SUPFAM" id="SSF47203">
    <property type="entry name" value="Acyl-CoA dehydrogenase C-terminal domain-like"/>
    <property type="match status" value="1"/>
</dbReference>
<dbReference type="InterPro" id="IPR046373">
    <property type="entry name" value="Acyl-CoA_Oxase/DH_mid-dom_sf"/>
</dbReference>
<dbReference type="InterPro" id="IPR050741">
    <property type="entry name" value="Acyl-CoA_dehydrogenase"/>
</dbReference>
<dbReference type="InterPro" id="IPR013786">
    <property type="entry name" value="AcylCoA_DH/ox_N"/>
</dbReference>
<evidence type="ECO:0000313" key="11">
    <source>
        <dbReference type="Proteomes" id="UP000887569"/>
    </source>
</evidence>
<feature type="domain" description="Acyl-CoA oxidase/dehydrogenase middle" evidence="9">
    <location>
        <begin position="165"/>
        <end position="263"/>
    </location>
</feature>
<protein>
    <recommendedName>
        <fullName evidence="3">Medium-chain specific acyl-CoA dehydrogenase, mitochondrial</fullName>
    </recommendedName>
</protein>
<evidence type="ECO:0000256" key="5">
    <source>
        <dbReference type="ARBA" id="ARBA00022827"/>
    </source>
</evidence>
<reference evidence="12" key="1">
    <citation type="submission" date="2022-11" db="UniProtKB">
        <authorList>
            <consortium name="WormBaseParasite"/>
        </authorList>
    </citation>
    <scope>IDENTIFICATION</scope>
</reference>
<feature type="domain" description="Acyl-CoA dehydrogenase/oxidase C-terminal" evidence="8">
    <location>
        <begin position="275"/>
        <end position="423"/>
    </location>
</feature>
<dbReference type="WBParaSite" id="PgR002_g106_t02">
    <property type="protein sequence ID" value="PgR002_g106_t02"/>
    <property type="gene ID" value="PgR002_g106"/>
</dbReference>
<evidence type="ECO:0000256" key="7">
    <source>
        <dbReference type="RuleBase" id="RU362125"/>
    </source>
</evidence>
<organism evidence="11 12">
    <name type="scientific">Parascaris univalens</name>
    <name type="common">Nematode worm</name>
    <dbReference type="NCBI Taxonomy" id="6257"/>
    <lineage>
        <taxon>Eukaryota</taxon>
        <taxon>Metazoa</taxon>
        <taxon>Ecdysozoa</taxon>
        <taxon>Nematoda</taxon>
        <taxon>Chromadorea</taxon>
        <taxon>Rhabditida</taxon>
        <taxon>Spirurina</taxon>
        <taxon>Ascaridomorpha</taxon>
        <taxon>Ascaridoidea</taxon>
        <taxon>Ascarididae</taxon>
        <taxon>Parascaris</taxon>
    </lineage>
</organism>
<sequence length="437" mass="47781">NMMLCYDRKACMEGRAKAMFARNLVKAFTRSVRNSTSDAAAATGLNFRFTDEQRELQQTLRKFTKDEVIPVAAHHDETGEFPWGVIKKAHAAGILNGNIPAAYGGLDLDLLSNVIVSEEIAYGCAAMATALLVNDFAETPLILAASEPIKKKFLGRMTEEPLMAAYAVTEPWAGSDVAGVKTKCEKKGDEYVINGSKMWITNAGPASWFFVLCRSDPDPKTPISKAFTAFVVDGDTPGITRGKKEMNMGQRASDTRAVTFEDVRVPAENMVGAPGEGFIVAMKTFDKTRAEVAAIATGLSSRCLDEAARYALERKTFGVPIAEHQAVAFMLADMAINLELSRLITYRSAWEWMQGRPRGYFSSIAKCFCADSANVAASNAVQILGGNGYNKEYPVEKLMRDAKIMQIYEGTSQIQRIIIAKDLLKRVQETGTSVIVS</sequence>
<dbReference type="Pfam" id="PF02770">
    <property type="entry name" value="Acyl-CoA_dh_M"/>
    <property type="match status" value="1"/>
</dbReference>
<dbReference type="InterPro" id="IPR036250">
    <property type="entry name" value="AcylCo_DH-like_C"/>
</dbReference>
<accession>A0A915A8N0</accession>
<evidence type="ECO:0000256" key="2">
    <source>
        <dbReference type="ARBA" id="ARBA00009347"/>
    </source>
</evidence>
<dbReference type="PANTHER" id="PTHR48083:SF2">
    <property type="entry name" value="MEDIUM-CHAIN SPECIFIC ACYL-COA DEHYDROGENASE, MITOCHONDRIAL"/>
    <property type="match status" value="1"/>
</dbReference>
<dbReference type="InterPro" id="IPR006089">
    <property type="entry name" value="Acyl-CoA_DH_CS"/>
</dbReference>
<feature type="domain" description="Acyl-CoA dehydrogenase/oxidase N-terminal" evidence="10">
    <location>
        <begin position="50"/>
        <end position="159"/>
    </location>
</feature>
<dbReference type="Gene3D" id="1.10.540.10">
    <property type="entry name" value="Acyl-CoA dehydrogenase/oxidase, N-terminal domain"/>
    <property type="match status" value="1"/>
</dbReference>
<dbReference type="Pfam" id="PF02771">
    <property type="entry name" value="Acyl-CoA_dh_N"/>
    <property type="match status" value="1"/>
</dbReference>